<evidence type="ECO:0000313" key="3">
    <source>
        <dbReference type="EMBL" id="QES29180.1"/>
    </source>
</evidence>
<dbReference type="AlphaFoldDB" id="A0A5P2BGS7"/>
<gene>
    <name evidence="3" type="ORF">DEJ47_24545</name>
</gene>
<sequence>MAITAYPFDSQAVTETQFSYLFRELSSGVAASSDSSAFRVSAAGTSMAVTVQPGFALVRGHAVLSTAVETVTIPAADTATRTDAVVLRLDPTANTITLAVLKGAPGSPSPSLTQTDSGIYELRLAWVTVPGNATSITASNVAEGRQFTRGYVGSWWNSTRPTSPRLGDLGFNRSTSAWEFWNGSSWANLAPSVSWPSVTDKPSVFPPAAHTHSWSQISDAPSTIAPSAHKHAWGDITGTPSTYPPSSHSHSWSSITSKPSTFPPSSHSHSQYLTSGSTISWANGTKRAHAYHVGGSGTYYAVWVDGSGDFGRNTSSIRYKTNVRDSEVTSGDVLALRPRVYDRKDYEKPDGTPVTGRKNEFGLIAEEVFETLPEIVCFNEEGEIETVRYDLLGVALLPVVQDQEARIKALEERLSALEGQVSAT</sequence>
<dbReference type="Pfam" id="PF13884">
    <property type="entry name" value="Peptidase_S74"/>
    <property type="match status" value="1"/>
</dbReference>
<feature type="region of interest" description="Disordered" evidence="1">
    <location>
        <begin position="236"/>
        <end position="269"/>
    </location>
</feature>
<dbReference type="EMBL" id="CP029193">
    <property type="protein sequence ID" value="QES29180.1"/>
    <property type="molecule type" value="Genomic_DNA"/>
</dbReference>
<name>A0A5P2BGS7_STRVZ</name>
<accession>A0A5P2BGS7</accession>
<organism evidence="3 4">
    <name type="scientific">Streptomyces venezuelae</name>
    <dbReference type="NCBI Taxonomy" id="54571"/>
    <lineage>
        <taxon>Bacteria</taxon>
        <taxon>Bacillati</taxon>
        <taxon>Actinomycetota</taxon>
        <taxon>Actinomycetes</taxon>
        <taxon>Kitasatosporales</taxon>
        <taxon>Streptomycetaceae</taxon>
        <taxon>Streptomyces</taxon>
    </lineage>
</organism>
<evidence type="ECO:0000313" key="4">
    <source>
        <dbReference type="Proteomes" id="UP000323046"/>
    </source>
</evidence>
<dbReference type="PROSITE" id="PS51688">
    <property type="entry name" value="ICA"/>
    <property type="match status" value="1"/>
</dbReference>
<reference evidence="3 4" key="1">
    <citation type="submission" date="2018-05" db="EMBL/GenBank/DDBJ databases">
        <title>Streptomyces venezuelae.</title>
        <authorList>
            <person name="Kim W."/>
            <person name="Lee N."/>
            <person name="Cho B.-K."/>
        </authorList>
    </citation>
    <scope>NUCLEOTIDE SEQUENCE [LARGE SCALE GENOMIC DNA]</scope>
    <source>
        <strain evidence="3 4">ATCC 14583</strain>
    </source>
</reference>
<evidence type="ECO:0000259" key="2">
    <source>
        <dbReference type="PROSITE" id="PS51688"/>
    </source>
</evidence>
<proteinExistence type="predicted"/>
<keyword evidence="4" id="KW-1185">Reference proteome</keyword>
<feature type="domain" description="Peptidase S74" evidence="2">
    <location>
        <begin position="315"/>
        <end position="414"/>
    </location>
</feature>
<dbReference type="OrthoDB" id="4930130at2"/>
<evidence type="ECO:0000256" key="1">
    <source>
        <dbReference type="SAM" id="MobiDB-lite"/>
    </source>
</evidence>
<dbReference type="Proteomes" id="UP000323046">
    <property type="component" value="Chromosome"/>
</dbReference>
<feature type="compositionally biased region" description="Low complexity" evidence="1">
    <location>
        <begin position="239"/>
        <end position="269"/>
    </location>
</feature>
<dbReference type="InterPro" id="IPR030392">
    <property type="entry name" value="S74_ICA"/>
</dbReference>
<protein>
    <recommendedName>
        <fullName evidence="2">Peptidase S74 domain-containing protein</fullName>
    </recommendedName>
</protein>
<dbReference type="RefSeq" id="WP_150171675.1">
    <property type="nucleotide sequence ID" value="NZ_CP029193.1"/>
</dbReference>